<accession>A0A914C7W2</accession>
<feature type="signal peptide" evidence="1">
    <location>
        <begin position="1"/>
        <end position="20"/>
    </location>
</feature>
<reference evidence="3" key="1">
    <citation type="submission" date="2022-11" db="UniProtKB">
        <authorList>
            <consortium name="WormBaseParasite"/>
        </authorList>
    </citation>
    <scope>IDENTIFICATION</scope>
</reference>
<keyword evidence="1" id="KW-0732">Signal</keyword>
<proteinExistence type="predicted"/>
<organism evidence="2 3">
    <name type="scientific">Acrobeloides nanus</name>
    <dbReference type="NCBI Taxonomy" id="290746"/>
    <lineage>
        <taxon>Eukaryota</taxon>
        <taxon>Metazoa</taxon>
        <taxon>Ecdysozoa</taxon>
        <taxon>Nematoda</taxon>
        <taxon>Chromadorea</taxon>
        <taxon>Rhabditida</taxon>
        <taxon>Tylenchina</taxon>
        <taxon>Cephalobomorpha</taxon>
        <taxon>Cephaloboidea</taxon>
        <taxon>Cephalobidae</taxon>
        <taxon>Acrobeloides</taxon>
    </lineage>
</organism>
<evidence type="ECO:0000313" key="3">
    <source>
        <dbReference type="WBParaSite" id="ACRNAN_Path_53.g198.t1"/>
    </source>
</evidence>
<protein>
    <submittedName>
        <fullName evidence="3">Uncharacterized protein</fullName>
    </submittedName>
</protein>
<feature type="chain" id="PRO_5037115191" evidence="1">
    <location>
        <begin position="21"/>
        <end position="395"/>
    </location>
</feature>
<sequence>MRFLLAYLAIIFSICQQSIEDKLSIEQRLRTCACKYEIPIHVMFDLELYFENDVELLCNQYKAEYEQIKDAKTLKIGKGDIDCERYTLFCENYKEGLRNEYPGKVRRIFDCVKDGLRFDDAWRNYYLINGKGMHFMMTESYNLAKFMCNNTKLVKDVLMKINRASDEGRLLENNGANPLSEEEMDYYIKNNASLDTRAFLKCSKEQRAFTEEAMEYAYDIGHERTKTYTIPGKRKCDAVKCYWNEIENALKDELPEVVEFSKGMQEYLLGFGSGKRFYEEEDGEKQSTCEDIKLDFGSDRGVVDFIFMNFRIREDYDRHPTERFCHWNRYDDRDKLIVKPKYEPKPWCDFSKYGHVNEVCGRFWWDGGWVKYKECCPGLACYNGLAGGKPTCHSF</sequence>
<dbReference type="Proteomes" id="UP000887540">
    <property type="component" value="Unplaced"/>
</dbReference>
<keyword evidence="2" id="KW-1185">Reference proteome</keyword>
<dbReference type="AlphaFoldDB" id="A0A914C7W2"/>
<dbReference type="WBParaSite" id="ACRNAN_Path_53.g198.t1">
    <property type="protein sequence ID" value="ACRNAN_Path_53.g198.t1"/>
    <property type="gene ID" value="ACRNAN_Path_53.g198"/>
</dbReference>
<evidence type="ECO:0000313" key="2">
    <source>
        <dbReference type="Proteomes" id="UP000887540"/>
    </source>
</evidence>
<evidence type="ECO:0000256" key="1">
    <source>
        <dbReference type="SAM" id="SignalP"/>
    </source>
</evidence>
<name>A0A914C7W2_9BILA</name>